<name>A0A7H0LGU9_9SPHN</name>
<dbReference type="InterPro" id="IPR019826">
    <property type="entry name" value="Carboxylesterase_B_AS"/>
</dbReference>
<evidence type="ECO:0000313" key="6">
    <source>
        <dbReference type="Proteomes" id="UP000516148"/>
    </source>
</evidence>
<keyword evidence="3" id="KW-0732">Signal</keyword>
<feature type="signal peptide" evidence="3">
    <location>
        <begin position="1"/>
        <end position="23"/>
    </location>
</feature>
<protein>
    <recommendedName>
        <fullName evidence="3">Carboxylic ester hydrolase</fullName>
        <ecNumber evidence="3">3.1.1.-</ecNumber>
    </recommendedName>
</protein>
<evidence type="ECO:0000256" key="1">
    <source>
        <dbReference type="ARBA" id="ARBA00005964"/>
    </source>
</evidence>
<dbReference type="PANTHER" id="PTHR11559">
    <property type="entry name" value="CARBOXYLESTERASE"/>
    <property type="match status" value="1"/>
</dbReference>
<evidence type="ECO:0000259" key="4">
    <source>
        <dbReference type="Pfam" id="PF00135"/>
    </source>
</evidence>
<evidence type="ECO:0000313" key="5">
    <source>
        <dbReference type="EMBL" id="QNQ08902.1"/>
    </source>
</evidence>
<dbReference type="PROSITE" id="PS00122">
    <property type="entry name" value="CARBOXYLESTERASE_B_1"/>
    <property type="match status" value="1"/>
</dbReference>
<feature type="chain" id="PRO_5029034840" description="Carboxylic ester hydrolase" evidence="3">
    <location>
        <begin position="24"/>
        <end position="552"/>
    </location>
</feature>
<dbReference type="Pfam" id="PF00135">
    <property type="entry name" value="COesterase"/>
    <property type="match status" value="1"/>
</dbReference>
<feature type="domain" description="Carboxylesterase type B" evidence="4">
    <location>
        <begin position="24"/>
        <end position="502"/>
    </location>
</feature>
<dbReference type="GO" id="GO:0016787">
    <property type="term" value="F:hydrolase activity"/>
    <property type="evidence" value="ECO:0007669"/>
    <property type="project" value="UniProtKB-KW"/>
</dbReference>
<dbReference type="EMBL" id="CP061038">
    <property type="protein sequence ID" value="QNQ08902.1"/>
    <property type="molecule type" value="Genomic_DNA"/>
</dbReference>
<keyword evidence="2 3" id="KW-0378">Hydrolase</keyword>
<dbReference type="Gene3D" id="3.40.50.1820">
    <property type="entry name" value="alpha/beta hydrolase"/>
    <property type="match status" value="1"/>
</dbReference>
<dbReference type="SUPFAM" id="SSF53474">
    <property type="entry name" value="alpha/beta-Hydrolases"/>
    <property type="match status" value="1"/>
</dbReference>
<dbReference type="InterPro" id="IPR002018">
    <property type="entry name" value="CarbesteraseB"/>
</dbReference>
<reference evidence="5 6" key="1">
    <citation type="submission" date="2020-09" db="EMBL/GenBank/DDBJ databases">
        <title>Sphingomonas sp., a new species isolated from pork steak.</title>
        <authorList>
            <person name="Heidler von Heilborn D."/>
        </authorList>
    </citation>
    <scope>NUCLEOTIDE SEQUENCE [LARGE SCALE GENOMIC DNA]</scope>
    <source>
        <strain evidence="6">S8-3T</strain>
    </source>
</reference>
<dbReference type="InterPro" id="IPR029058">
    <property type="entry name" value="AB_hydrolase_fold"/>
</dbReference>
<evidence type="ECO:0000256" key="3">
    <source>
        <dbReference type="RuleBase" id="RU361235"/>
    </source>
</evidence>
<dbReference type="AlphaFoldDB" id="A0A7H0LGU9"/>
<dbReference type="InterPro" id="IPR050309">
    <property type="entry name" value="Type-B_Carboxylest/Lipase"/>
</dbReference>
<evidence type="ECO:0000256" key="2">
    <source>
        <dbReference type="ARBA" id="ARBA00022801"/>
    </source>
</evidence>
<dbReference type="KEGG" id="spap:H3Z74_19680"/>
<sequence>MIPMRASIVALAAGALLPMTAMAQTVQTTQGVVAGTTSGTVSAFRGIPYAKAPIGQARWTPPVPAAAWKGVRDASKSGPACIQPKYPATSLYRDDPPAMSEDCLSLNVWAPVRARVGARRAPVMVWIHGGSLAVGFNGSPIYDGAKIAARGVVVVSINYRLGIFGYLAHPELSRESSHHASGNYGLLDQIEALKWVRANAAAFGGDPDNVTIFGESAGALSVMGLMTSPLSRGLFHKAIAESGYMISLPELTKASHGLPSGEQVGSFVGAALKAPTIAALRAVDAQTLSAAAAAGGFLPLPTVDGWALTRQLVDSFDKGEQARVPVIAGFNAGELRTLRGLVPPVPADAAIYEKEIRERYGDLADQFLKLYPSGRIEESMLETLRDGIYGWTSDRLARSQAAIGQAGYLYYFDHSYPAADALKLPAFHASEVPYVFGLLVEANTLPNWPKIPPTPAETGLSDAMIGYWTSFARSGKPSAAGQPAWPDIADKGGYLRFGARPEALSGLFTDRFALQEEVVARRRRDGTQSWIQNLGIVAPPLPARAADAARPN</sequence>
<gene>
    <name evidence="5" type="ORF">H3Z74_19680</name>
</gene>
<proteinExistence type="inferred from homology"/>
<keyword evidence="6" id="KW-1185">Reference proteome</keyword>
<comment type="similarity">
    <text evidence="1 3">Belongs to the type-B carboxylesterase/lipase family.</text>
</comment>
<dbReference type="EC" id="3.1.1.-" evidence="3"/>
<dbReference type="Proteomes" id="UP000516148">
    <property type="component" value="Chromosome"/>
</dbReference>
<dbReference type="RefSeq" id="WP_187761228.1">
    <property type="nucleotide sequence ID" value="NZ_CP061038.1"/>
</dbReference>
<accession>A0A7H0LGU9</accession>
<organism evidence="5 6">
    <name type="scientific">Sphingomonas alpina</name>
    <dbReference type="NCBI Taxonomy" id="653931"/>
    <lineage>
        <taxon>Bacteria</taxon>
        <taxon>Pseudomonadati</taxon>
        <taxon>Pseudomonadota</taxon>
        <taxon>Alphaproteobacteria</taxon>
        <taxon>Sphingomonadales</taxon>
        <taxon>Sphingomonadaceae</taxon>
        <taxon>Sphingomonas</taxon>
    </lineage>
</organism>